<evidence type="ECO:0000256" key="1">
    <source>
        <dbReference type="SAM" id="MobiDB-lite"/>
    </source>
</evidence>
<proteinExistence type="predicted"/>
<comment type="caution">
    <text evidence="2">The sequence shown here is derived from an EMBL/GenBank/DDBJ whole genome shotgun (WGS) entry which is preliminary data.</text>
</comment>
<protein>
    <submittedName>
        <fullName evidence="2">4225_t:CDS:1</fullName>
    </submittedName>
</protein>
<gene>
    <name evidence="2" type="ORF">DEBURN_LOCUS11238</name>
</gene>
<sequence>GKFVSNKCNNSVKESDFYASSEESAYSEESEYDLDEYLEQR</sequence>
<organism evidence="2 3">
    <name type="scientific">Diversispora eburnea</name>
    <dbReference type="NCBI Taxonomy" id="1213867"/>
    <lineage>
        <taxon>Eukaryota</taxon>
        <taxon>Fungi</taxon>
        <taxon>Fungi incertae sedis</taxon>
        <taxon>Mucoromycota</taxon>
        <taxon>Glomeromycotina</taxon>
        <taxon>Glomeromycetes</taxon>
        <taxon>Diversisporales</taxon>
        <taxon>Diversisporaceae</taxon>
        <taxon>Diversispora</taxon>
    </lineage>
</organism>
<evidence type="ECO:0000313" key="2">
    <source>
        <dbReference type="EMBL" id="CAG8643511.1"/>
    </source>
</evidence>
<dbReference type="Proteomes" id="UP000789706">
    <property type="component" value="Unassembled WGS sequence"/>
</dbReference>
<keyword evidence="3" id="KW-1185">Reference proteome</keyword>
<feature type="region of interest" description="Disordered" evidence="1">
    <location>
        <begin position="18"/>
        <end position="41"/>
    </location>
</feature>
<accession>A0A9N9DKP4</accession>
<dbReference type="AlphaFoldDB" id="A0A9N9DKP4"/>
<dbReference type="EMBL" id="CAJVPK010005325">
    <property type="protein sequence ID" value="CAG8643511.1"/>
    <property type="molecule type" value="Genomic_DNA"/>
</dbReference>
<name>A0A9N9DKP4_9GLOM</name>
<reference evidence="2" key="1">
    <citation type="submission" date="2021-06" db="EMBL/GenBank/DDBJ databases">
        <authorList>
            <person name="Kallberg Y."/>
            <person name="Tangrot J."/>
            <person name="Rosling A."/>
        </authorList>
    </citation>
    <scope>NUCLEOTIDE SEQUENCE</scope>
    <source>
        <strain evidence="2">AZ414A</strain>
    </source>
</reference>
<evidence type="ECO:0000313" key="3">
    <source>
        <dbReference type="Proteomes" id="UP000789706"/>
    </source>
</evidence>
<feature type="compositionally biased region" description="Acidic residues" evidence="1">
    <location>
        <begin position="25"/>
        <end position="41"/>
    </location>
</feature>
<feature type="non-terminal residue" evidence="2">
    <location>
        <position position="1"/>
    </location>
</feature>